<reference evidence="1 2" key="1">
    <citation type="submission" date="2019-02" db="EMBL/GenBank/DDBJ databases">
        <title>Deep-cultivation of Planctomycetes and their phenomic and genomic characterization uncovers novel biology.</title>
        <authorList>
            <person name="Wiegand S."/>
            <person name="Jogler M."/>
            <person name="Boedeker C."/>
            <person name="Pinto D."/>
            <person name="Vollmers J."/>
            <person name="Rivas-Marin E."/>
            <person name="Kohn T."/>
            <person name="Peeters S.H."/>
            <person name="Heuer A."/>
            <person name="Rast P."/>
            <person name="Oberbeckmann S."/>
            <person name="Bunk B."/>
            <person name="Jeske O."/>
            <person name="Meyerdierks A."/>
            <person name="Storesund J.E."/>
            <person name="Kallscheuer N."/>
            <person name="Luecker S."/>
            <person name="Lage O.M."/>
            <person name="Pohl T."/>
            <person name="Merkel B.J."/>
            <person name="Hornburger P."/>
            <person name="Mueller R.-W."/>
            <person name="Bruemmer F."/>
            <person name="Labrenz M."/>
            <person name="Spormann A.M."/>
            <person name="Op Den Camp H."/>
            <person name="Overmann J."/>
            <person name="Amann R."/>
            <person name="Jetten M.S.M."/>
            <person name="Mascher T."/>
            <person name="Medema M.H."/>
            <person name="Devos D.P."/>
            <person name="Kaster A.-K."/>
            <person name="Ovreas L."/>
            <person name="Rohde M."/>
            <person name="Galperin M.Y."/>
            <person name="Jogler C."/>
        </authorList>
    </citation>
    <scope>NUCLEOTIDE SEQUENCE [LARGE SCALE GENOMIC DNA]</scope>
    <source>
        <strain evidence="1 2">Pla111</strain>
    </source>
</reference>
<organism evidence="1 2">
    <name type="scientific">Botrimarina hoheduenensis</name>
    <dbReference type="NCBI Taxonomy" id="2528000"/>
    <lineage>
        <taxon>Bacteria</taxon>
        <taxon>Pseudomonadati</taxon>
        <taxon>Planctomycetota</taxon>
        <taxon>Planctomycetia</taxon>
        <taxon>Pirellulales</taxon>
        <taxon>Lacipirellulaceae</taxon>
        <taxon>Botrimarina</taxon>
    </lineage>
</organism>
<evidence type="ECO:0000313" key="1">
    <source>
        <dbReference type="EMBL" id="TWT43305.1"/>
    </source>
</evidence>
<dbReference type="OrthoDB" id="279649at2"/>
<keyword evidence="2" id="KW-1185">Reference proteome</keyword>
<dbReference type="Proteomes" id="UP000318995">
    <property type="component" value="Unassembled WGS sequence"/>
</dbReference>
<sequence>MDDPYELAARLQSGTPAERLDAADRLSRTGDQAATVAAALVEACADPTLQPVCVGTLEELGSPADHQLGLLGPLVASEHDVVAYWAATLLGRAGSAAAEHRPALEAGVRTGVTEAVRKRAAWALERLPA</sequence>
<gene>
    <name evidence="1" type="ORF">Pla111_22560</name>
</gene>
<dbReference type="SUPFAM" id="SSF48371">
    <property type="entry name" value="ARM repeat"/>
    <property type="match status" value="1"/>
</dbReference>
<evidence type="ECO:0000313" key="2">
    <source>
        <dbReference type="Proteomes" id="UP000318995"/>
    </source>
</evidence>
<accession>A0A5C5VZ35</accession>
<dbReference type="InterPro" id="IPR011989">
    <property type="entry name" value="ARM-like"/>
</dbReference>
<dbReference type="EMBL" id="SJPH01000004">
    <property type="protein sequence ID" value="TWT43305.1"/>
    <property type="molecule type" value="Genomic_DNA"/>
</dbReference>
<dbReference type="RefSeq" id="WP_146574321.1">
    <property type="nucleotide sequence ID" value="NZ_SJPH01000004.1"/>
</dbReference>
<dbReference type="AlphaFoldDB" id="A0A5C5VZ35"/>
<dbReference type="Gene3D" id="1.25.10.10">
    <property type="entry name" value="Leucine-rich Repeat Variant"/>
    <property type="match status" value="1"/>
</dbReference>
<evidence type="ECO:0008006" key="3">
    <source>
        <dbReference type="Google" id="ProtNLM"/>
    </source>
</evidence>
<name>A0A5C5VZ35_9BACT</name>
<dbReference type="InterPro" id="IPR016024">
    <property type="entry name" value="ARM-type_fold"/>
</dbReference>
<protein>
    <recommendedName>
        <fullName evidence="3">HEAT repeat protein</fullName>
    </recommendedName>
</protein>
<proteinExistence type="predicted"/>
<comment type="caution">
    <text evidence="1">The sequence shown here is derived from an EMBL/GenBank/DDBJ whole genome shotgun (WGS) entry which is preliminary data.</text>
</comment>